<comment type="caution">
    <text evidence="1">The sequence shown here is derived from an EMBL/GenBank/DDBJ whole genome shotgun (WGS) entry which is preliminary data.</text>
</comment>
<sequence length="214" mass="23940">MPIDKLRCSKILFRGTLPHLLCSVVNPPTPDFPLFLLSNDHRHIAIAIFPFTATVGKLTALTYQVTLTSESNGFHEKGVARGRDEWWDVGVGCKEPIPGRTREHTSRSQSPFSSLMTGKRKFNVIHHRTDSPENVPALRADNADRQTALFENTLSWNPRHLLCSVVIPPTPLFFLSDDRPLTGAIPKKKKVPFPGTQASWWGYSTTAVERITVS</sequence>
<accession>A0AAV4XEI8</accession>
<organism evidence="1 2">
    <name type="scientific">Caerostris extrusa</name>
    <name type="common">Bark spider</name>
    <name type="synonym">Caerostris bankana</name>
    <dbReference type="NCBI Taxonomy" id="172846"/>
    <lineage>
        <taxon>Eukaryota</taxon>
        <taxon>Metazoa</taxon>
        <taxon>Ecdysozoa</taxon>
        <taxon>Arthropoda</taxon>
        <taxon>Chelicerata</taxon>
        <taxon>Arachnida</taxon>
        <taxon>Araneae</taxon>
        <taxon>Araneomorphae</taxon>
        <taxon>Entelegynae</taxon>
        <taxon>Araneoidea</taxon>
        <taxon>Araneidae</taxon>
        <taxon>Caerostris</taxon>
    </lineage>
</organism>
<reference evidence="1 2" key="1">
    <citation type="submission" date="2021-06" db="EMBL/GenBank/DDBJ databases">
        <title>Caerostris extrusa draft genome.</title>
        <authorList>
            <person name="Kono N."/>
            <person name="Arakawa K."/>
        </authorList>
    </citation>
    <scope>NUCLEOTIDE SEQUENCE [LARGE SCALE GENOMIC DNA]</scope>
</reference>
<gene>
    <name evidence="1" type="ORF">CEXT_397261</name>
</gene>
<dbReference type="EMBL" id="BPLR01000133">
    <property type="protein sequence ID" value="GIY92371.1"/>
    <property type="molecule type" value="Genomic_DNA"/>
</dbReference>
<proteinExistence type="predicted"/>
<protein>
    <submittedName>
        <fullName evidence="1">Uncharacterized protein</fullName>
    </submittedName>
</protein>
<evidence type="ECO:0000313" key="1">
    <source>
        <dbReference type="EMBL" id="GIY92371.1"/>
    </source>
</evidence>
<dbReference type="Proteomes" id="UP001054945">
    <property type="component" value="Unassembled WGS sequence"/>
</dbReference>
<dbReference type="AlphaFoldDB" id="A0AAV4XEI8"/>
<evidence type="ECO:0000313" key="2">
    <source>
        <dbReference type="Proteomes" id="UP001054945"/>
    </source>
</evidence>
<name>A0AAV4XEI8_CAEEX</name>
<keyword evidence="2" id="KW-1185">Reference proteome</keyword>